<accession>A0ABS9HNF2</accession>
<protein>
    <submittedName>
        <fullName evidence="1">DUF1697 domain-containing protein</fullName>
    </submittedName>
</protein>
<dbReference type="SUPFAM" id="SSF160379">
    <property type="entry name" value="SP0830-like"/>
    <property type="match status" value="1"/>
</dbReference>
<reference evidence="1 2" key="3">
    <citation type="submission" date="2022-01" db="EMBL/GenBank/DDBJ databases">
        <authorList>
            <person name="Zhou L.Y."/>
        </authorList>
    </citation>
    <scope>NUCLEOTIDE SEQUENCE [LARGE SCALE GENOMIC DNA]</scope>
    <source>
        <strain evidence="1 2">TLK-CK17</strain>
    </source>
</reference>
<reference evidence="1 2" key="1">
    <citation type="submission" date="2022-01" db="EMBL/GenBank/DDBJ databases">
        <title>Lysobacter chinensis sp. nov., a bacterium isolated from cow dung compost.</title>
        <authorList>
            <person name="Liu Y."/>
        </authorList>
    </citation>
    <scope>NUCLEOTIDE SEQUENCE [LARGE SCALE GENOMIC DNA]</scope>
    <source>
        <strain evidence="1 2">TLK-CK17</strain>
    </source>
</reference>
<evidence type="ECO:0000313" key="1">
    <source>
        <dbReference type="EMBL" id="MCF7220521.1"/>
    </source>
</evidence>
<keyword evidence="2" id="KW-1185">Reference proteome</keyword>
<gene>
    <name evidence="1" type="ORF">L3V18_01760</name>
</gene>
<dbReference type="InterPro" id="IPR012545">
    <property type="entry name" value="DUF1697"/>
</dbReference>
<name>A0ABS9HNF2_9GAMM</name>
<dbReference type="Gene3D" id="3.30.70.1280">
    <property type="entry name" value="SP0830-like domains"/>
    <property type="match status" value="1"/>
</dbReference>
<dbReference type="Proteomes" id="UP001430796">
    <property type="component" value="Unassembled WGS sequence"/>
</dbReference>
<dbReference type="PIRSF" id="PIRSF008502">
    <property type="entry name" value="UCP008502"/>
    <property type="match status" value="1"/>
</dbReference>
<proteinExistence type="predicted"/>
<organism evidence="1 2">
    <name type="scientific">Marilutibacter chinensis</name>
    <dbReference type="NCBI Taxonomy" id="2912247"/>
    <lineage>
        <taxon>Bacteria</taxon>
        <taxon>Pseudomonadati</taxon>
        <taxon>Pseudomonadota</taxon>
        <taxon>Gammaproteobacteria</taxon>
        <taxon>Lysobacterales</taxon>
        <taxon>Lysobacteraceae</taxon>
        <taxon>Marilutibacter</taxon>
    </lineage>
</organism>
<dbReference type="EMBL" id="JAKJPO010000001">
    <property type="protein sequence ID" value="MCF7220521.1"/>
    <property type="molecule type" value="Genomic_DNA"/>
</dbReference>
<comment type="caution">
    <text evidence="1">The sequence shown here is derived from an EMBL/GenBank/DDBJ whole genome shotgun (WGS) entry which is preliminary data.</text>
</comment>
<evidence type="ECO:0000313" key="2">
    <source>
        <dbReference type="Proteomes" id="UP001430796"/>
    </source>
</evidence>
<dbReference type="Pfam" id="PF08002">
    <property type="entry name" value="DUF1697"/>
    <property type="match status" value="1"/>
</dbReference>
<dbReference type="PANTHER" id="PTHR36439">
    <property type="entry name" value="BLL4334 PROTEIN"/>
    <property type="match status" value="1"/>
</dbReference>
<dbReference type="RefSeq" id="WP_255783576.1">
    <property type="nucleotide sequence ID" value="NZ_JAKJPO010000001.1"/>
</dbReference>
<sequence length="171" mass="18317">MPRYVAFLRGVSPMNAKMPELRRCFETAGFGNVRTVLSSGNVVFDASGRSGTALARKAEAAMQASLGRSFHTLVRPLAHLQALLDADPFAALPVPANAKRVVTFLPKPPPRELRLPIEQQGAVILAVQGCEALTAYVPVPGKPVFMTLIGKTFGSDVTTRTWDTLKKCAAA</sequence>
<dbReference type="PANTHER" id="PTHR36439:SF1">
    <property type="entry name" value="DUF1697 DOMAIN-CONTAINING PROTEIN"/>
    <property type="match status" value="1"/>
</dbReference>
<reference evidence="2" key="2">
    <citation type="submission" date="2022-01" db="EMBL/GenBank/DDBJ databases">
        <title>Lysobacter chinensis sp. nov., a bacterium isolated from cow dung compost.</title>
        <authorList>
            <person name="Zhou L.Y."/>
        </authorList>
    </citation>
    <scope>NUCLEOTIDE SEQUENCE [LARGE SCALE GENOMIC DNA]</scope>
    <source>
        <strain evidence="2">TLK-CK17</strain>
    </source>
</reference>